<accession>A0A2K8SQX9</accession>
<proteinExistence type="predicted"/>
<dbReference type="AlphaFoldDB" id="A0A2K8SQX9"/>
<gene>
    <name evidence="1" type="ORF">COO91_03660</name>
</gene>
<name>A0A2K8SQX9_9NOSO</name>
<dbReference type="Proteomes" id="UP000232003">
    <property type="component" value="Chromosome"/>
</dbReference>
<dbReference type="KEGG" id="nfl:COO91_03660"/>
<sequence length="39" mass="4370">MSGKRSLLESQQQANICDRLRRALAPSRSNFVETAKPLP</sequence>
<dbReference type="EMBL" id="CP024785">
    <property type="protein sequence ID" value="AUB37713.1"/>
    <property type="molecule type" value="Genomic_DNA"/>
</dbReference>
<reference evidence="1 2" key="1">
    <citation type="submission" date="2017-11" db="EMBL/GenBank/DDBJ databases">
        <title>Complete genome of a free-living desiccation-tolerant cyanobacterium and its photosynthetic adaptation to extreme terrestrial habitat.</title>
        <authorList>
            <person name="Shang J."/>
        </authorList>
    </citation>
    <scope>NUCLEOTIDE SEQUENCE [LARGE SCALE GENOMIC DNA]</scope>
    <source>
        <strain evidence="1 2">CCNUN1</strain>
    </source>
</reference>
<evidence type="ECO:0000313" key="1">
    <source>
        <dbReference type="EMBL" id="AUB37713.1"/>
    </source>
</evidence>
<keyword evidence="2" id="KW-1185">Reference proteome</keyword>
<organism evidence="1 2">
    <name type="scientific">Nostoc flagelliforme CCNUN1</name>
    <dbReference type="NCBI Taxonomy" id="2038116"/>
    <lineage>
        <taxon>Bacteria</taxon>
        <taxon>Bacillati</taxon>
        <taxon>Cyanobacteriota</taxon>
        <taxon>Cyanophyceae</taxon>
        <taxon>Nostocales</taxon>
        <taxon>Nostocaceae</taxon>
        <taxon>Nostoc</taxon>
    </lineage>
</organism>
<evidence type="ECO:0000313" key="2">
    <source>
        <dbReference type="Proteomes" id="UP000232003"/>
    </source>
</evidence>
<protein>
    <submittedName>
        <fullName evidence="1">Uncharacterized protein</fullName>
    </submittedName>
</protein>